<keyword evidence="3" id="KW-1185">Reference proteome</keyword>
<feature type="compositionally biased region" description="Basic and acidic residues" evidence="1">
    <location>
        <begin position="298"/>
        <end position="308"/>
    </location>
</feature>
<sequence>MTTRPSDDNESYLDEQGLRWNRIFAVPDNDLSTLLRICIEFGGGTAQNWSNGNKCIVFGCAFAQQKNADALCPFRLIYVPERRTIYGQIEHKHAHLFAEAINNTINDSDREAKEEREEEPKRKIREKETEYGQKQSEGKKEAKEEVIGDGQGEMGEQLEEGREKAIGDDQQNGGEKEAKEEVIGDGQGEMGEQLEEGREKAIGDDQQNGGEKEAKEEVIGDGQGEMGEQLEEGREKAIGDDQQNGGEKEAKEEVIGDGQGEMGEQLEEGREKAIGDDQQNGGEKEAKEEVIGDGQQQRGEEAEKERELRKIAAERGTITADEQRKLTSNQIENAIASSSNAANFLTDNLDKSWHCLANVRGEDELKQLCTQKKLGGNYCASKHSDQQHVDFDRMLNWWLPDGWLVLAHLHNLSDFVGLCLLHTLRHVQSNDHHHLCFGHALQSSSSTQMDKNFGTDYIAHLECIFNNVENSSALQVPQKTTTTASLRCPFRALFSRRRQTVYCSAVGHNHPVICHNGAAQLRKKKDFTPQPPIKLERSEFDDEKEISPCFRQQQLAPASVARPFHNKSLRVGRALVDARALECAGMSHKRAEVWVSVGTFKRMMRKAEKNMKVKKGEMTNAEHRQMSQLKWQQKACD</sequence>
<feature type="region of interest" description="Disordered" evidence="1">
    <location>
        <begin position="107"/>
        <end position="308"/>
    </location>
</feature>
<evidence type="ECO:0000313" key="2">
    <source>
        <dbReference type="EMBL" id="KAL3069094.1"/>
    </source>
</evidence>
<evidence type="ECO:0000256" key="1">
    <source>
        <dbReference type="SAM" id="MobiDB-lite"/>
    </source>
</evidence>
<dbReference type="EMBL" id="JBICBT010001397">
    <property type="protein sequence ID" value="KAL3069094.1"/>
    <property type="molecule type" value="Genomic_DNA"/>
</dbReference>
<dbReference type="AlphaFoldDB" id="A0ABD2HP06"/>
<reference evidence="2 3" key="1">
    <citation type="submission" date="2024-10" db="EMBL/GenBank/DDBJ databases">
        <authorList>
            <person name="Kim D."/>
        </authorList>
    </citation>
    <scope>NUCLEOTIDE SEQUENCE [LARGE SCALE GENOMIC DNA]</scope>
    <source>
        <strain evidence="2">BH-2024</strain>
    </source>
</reference>
<feature type="compositionally biased region" description="Basic and acidic residues" evidence="1">
    <location>
        <begin position="107"/>
        <end position="146"/>
    </location>
</feature>
<evidence type="ECO:0000313" key="3">
    <source>
        <dbReference type="Proteomes" id="UP001620626"/>
    </source>
</evidence>
<comment type="caution">
    <text evidence="2">The sequence shown here is derived from an EMBL/GenBank/DDBJ whole genome shotgun (WGS) entry which is preliminary data.</text>
</comment>
<protein>
    <submittedName>
        <fullName evidence="2">Uncharacterized protein</fullName>
    </submittedName>
</protein>
<accession>A0ABD2HP06</accession>
<name>A0ABD2HP06_9BILA</name>
<organism evidence="2 3">
    <name type="scientific">Heterodera trifolii</name>
    <dbReference type="NCBI Taxonomy" id="157864"/>
    <lineage>
        <taxon>Eukaryota</taxon>
        <taxon>Metazoa</taxon>
        <taxon>Ecdysozoa</taxon>
        <taxon>Nematoda</taxon>
        <taxon>Chromadorea</taxon>
        <taxon>Rhabditida</taxon>
        <taxon>Tylenchina</taxon>
        <taxon>Tylenchomorpha</taxon>
        <taxon>Tylenchoidea</taxon>
        <taxon>Heteroderidae</taxon>
        <taxon>Heteroderinae</taxon>
        <taxon>Heterodera</taxon>
    </lineage>
</organism>
<dbReference type="Proteomes" id="UP001620626">
    <property type="component" value="Unassembled WGS sequence"/>
</dbReference>
<gene>
    <name evidence="2" type="ORF">niasHT_034324</name>
</gene>
<proteinExistence type="predicted"/>